<sequence>MTSQDVPEHGRPQDEASTSANPAANSPVTEQDPTQPIPAPALQNPFLQEPLDTDPDAPDAPTEPVEEATEAPTQPAPVIVPADEEITDLDFAVAHLDDPGMRYEWASLISDYLGPAREQTHLSLQELQHISVGRVELESRRVTSAGRVRVRLSVAGIRVERCSVCLEQFKGGQNASFMIGVP</sequence>
<dbReference type="AlphaFoldDB" id="A0AAF0IVF2"/>
<evidence type="ECO:0000313" key="3">
    <source>
        <dbReference type="Proteomes" id="UP001220961"/>
    </source>
</evidence>
<feature type="compositionally biased region" description="Low complexity" evidence="1">
    <location>
        <begin position="16"/>
        <end position="27"/>
    </location>
</feature>
<dbReference type="EMBL" id="CP119910">
    <property type="protein sequence ID" value="WFD19611.1"/>
    <property type="molecule type" value="Genomic_DNA"/>
</dbReference>
<proteinExistence type="predicted"/>
<feature type="region of interest" description="Disordered" evidence="1">
    <location>
        <begin position="1"/>
        <end position="77"/>
    </location>
</feature>
<accession>A0AAF0IVF2</accession>
<name>A0AAF0IVF2_9BASI</name>
<reference evidence="2" key="1">
    <citation type="submission" date="2023-03" db="EMBL/GenBank/DDBJ databases">
        <title>Mating type loci evolution in Malassezia.</title>
        <authorList>
            <person name="Coelho M.A."/>
        </authorList>
    </citation>
    <scope>NUCLEOTIDE SEQUENCE</scope>
    <source>
        <strain evidence="2">CBS 10434</strain>
    </source>
</reference>
<evidence type="ECO:0000256" key="1">
    <source>
        <dbReference type="SAM" id="MobiDB-lite"/>
    </source>
</evidence>
<evidence type="ECO:0000313" key="2">
    <source>
        <dbReference type="EMBL" id="WFD19611.1"/>
    </source>
</evidence>
<dbReference type="Proteomes" id="UP001220961">
    <property type="component" value="Chromosome 3"/>
</dbReference>
<organism evidence="2 3">
    <name type="scientific">Malassezia caprae</name>
    <dbReference type="NCBI Taxonomy" id="1381934"/>
    <lineage>
        <taxon>Eukaryota</taxon>
        <taxon>Fungi</taxon>
        <taxon>Dikarya</taxon>
        <taxon>Basidiomycota</taxon>
        <taxon>Ustilaginomycotina</taxon>
        <taxon>Malasseziomycetes</taxon>
        <taxon>Malasseziales</taxon>
        <taxon>Malasseziaceae</taxon>
        <taxon>Malassezia</taxon>
    </lineage>
</organism>
<protein>
    <submittedName>
        <fullName evidence="2">Uncharacterized protein</fullName>
    </submittedName>
</protein>
<feature type="compositionally biased region" description="Basic and acidic residues" evidence="1">
    <location>
        <begin position="1"/>
        <end position="14"/>
    </location>
</feature>
<keyword evidence="3" id="KW-1185">Reference proteome</keyword>
<gene>
    <name evidence="2" type="ORF">MCAP1_001845</name>
</gene>